<comment type="subcellular location">
    <subcellularLocation>
        <location evidence="3">Cytoplasm</location>
    </subcellularLocation>
</comment>
<dbReference type="Pfam" id="PF01121">
    <property type="entry name" value="CoaE"/>
    <property type="match status" value="1"/>
</dbReference>
<reference evidence="6" key="1">
    <citation type="submission" date="2016-10" db="EMBL/GenBank/DDBJ databases">
        <authorList>
            <person name="Varghese N."/>
            <person name="Submissions S."/>
        </authorList>
    </citation>
    <scope>NUCLEOTIDE SEQUENCE [LARGE SCALE GENOMIC DNA]</scope>
    <source>
        <strain evidence="6">DSM 19083</strain>
    </source>
</reference>
<sequence length="214" mass="22882">MPGRGRMAHMMRIGLTGGIAAGKSVAAHTFAELGAVLIDHDVLARRVVAPGTVVLDRLVERFGEEVLDADGALDRAALGHLVFNDPAARADLDAIVHPDIHRLAAQEEAGAVAADADAIVVHDIPLLVETGQEETFHLVAVVDAPADLRIRRLVEQRGLGLPDARRRVAAQADDAVRLAAADVVLPGTGTEDELRAAVRALWRRLQTEVEEEHE</sequence>
<proteinExistence type="inferred from homology"/>
<comment type="function">
    <text evidence="3">Catalyzes the phosphorylation of the 3'-hydroxyl group of dephosphocoenzyme A to form coenzyme A.</text>
</comment>
<comment type="similarity">
    <text evidence="3">Belongs to the CoaE family.</text>
</comment>
<dbReference type="Proteomes" id="UP000198520">
    <property type="component" value="Unassembled WGS sequence"/>
</dbReference>
<keyword evidence="3 5" id="KW-0418">Kinase</keyword>
<dbReference type="UniPathway" id="UPA00241">
    <property type="reaction ID" value="UER00356"/>
</dbReference>
<evidence type="ECO:0000256" key="4">
    <source>
        <dbReference type="NCBIfam" id="TIGR00152"/>
    </source>
</evidence>
<keyword evidence="1 3" id="KW-0547">Nucleotide-binding</keyword>
<comment type="catalytic activity">
    <reaction evidence="3">
        <text>3'-dephospho-CoA + ATP = ADP + CoA + H(+)</text>
        <dbReference type="Rhea" id="RHEA:18245"/>
        <dbReference type="ChEBI" id="CHEBI:15378"/>
        <dbReference type="ChEBI" id="CHEBI:30616"/>
        <dbReference type="ChEBI" id="CHEBI:57287"/>
        <dbReference type="ChEBI" id="CHEBI:57328"/>
        <dbReference type="ChEBI" id="CHEBI:456216"/>
        <dbReference type="EC" id="2.7.1.24"/>
    </reaction>
</comment>
<dbReference type="PANTHER" id="PTHR10695">
    <property type="entry name" value="DEPHOSPHO-COA KINASE-RELATED"/>
    <property type="match status" value="1"/>
</dbReference>
<dbReference type="GO" id="GO:0005524">
    <property type="term" value="F:ATP binding"/>
    <property type="evidence" value="ECO:0007669"/>
    <property type="project" value="UniProtKB-UniRule"/>
</dbReference>
<dbReference type="EC" id="2.7.1.24" evidence="3 4"/>
<dbReference type="PANTHER" id="PTHR10695:SF46">
    <property type="entry name" value="BIFUNCTIONAL COENZYME A SYNTHASE-RELATED"/>
    <property type="match status" value="1"/>
</dbReference>
<keyword evidence="6" id="KW-1185">Reference proteome</keyword>
<dbReference type="NCBIfam" id="TIGR00152">
    <property type="entry name" value="dephospho-CoA kinase"/>
    <property type="match status" value="1"/>
</dbReference>
<dbReference type="Gene3D" id="3.40.50.300">
    <property type="entry name" value="P-loop containing nucleotide triphosphate hydrolases"/>
    <property type="match status" value="1"/>
</dbReference>
<dbReference type="STRING" id="285351.SAMN04488035_1137"/>
<feature type="binding site" evidence="3">
    <location>
        <begin position="20"/>
        <end position="25"/>
    </location>
    <ligand>
        <name>ATP</name>
        <dbReference type="ChEBI" id="CHEBI:30616"/>
    </ligand>
</feature>
<keyword evidence="3" id="KW-0808">Transferase</keyword>
<comment type="pathway">
    <text evidence="3">Cofactor biosynthesis; coenzyme A biosynthesis; CoA from (R)-pantothenate: step 5/5.</text>
</comment>
<dbReference type="SUPFAM" id="SSF52540">
    <property type="entry name" value="P-loop containing nucleoside triphosphate hydrolases"/>
    <property type="match status" value="1"/>
</dbReference>
<dbReference type="GO" id="GO:0004140">
    <property type="term" value="F:dephospho-CoA kinase activity"/>
    <property type="evidence" value="ECO:0007669"/>
    <property type="project" value="UniProtKB-UniRule"/>
</dbReference>
<evidence type="ECO:0000256" key="3">
    <source>
        <dbReference type="HAMAP-Rule" id="MF_00376"/>
    </source>
</evidence>
<dbReference type="InterPro" id="IPR027417">
    <property type="entry name" value="P-loop_NTPase"/>
</dbReference>
<dbReference type="InterPro" id="IPR001977">
    <property type="entry name" value="Depp_CoAkinase"/>
</dbReference>
<dbReference type="GO" id="GO:0015937">
    <property type="term" value="P:coenzyme A biosynthetic process"/>
    <property type="evidence" value="ECO:0007669"/>
    <property type="project" value="UniProtKB-UniRule"/>
</dbReference>
<evidence type="ECO:0000313" key="5">
    <source>
        <dbReference type="EMBL" id="SFF00569.1"/>
    </source>
</evidence>
<dbReference type="AlphaFoldDB" id="A0A1I2F6G6"/>
<keyword evidence="3" id="KW-0963">Cytoplasm</keyword>
<dbReference type="CDD" id="cd02022">
    <property type="entry name" value="DPCK"/>
    <property type="match status" value="1"/>
</dbReference>
<keyword evidence="3" id="KW-0173">Coenzyme A biosynthesis</keyword>
<evidence type="ECO:0000256" key="2">
    <source>
        <dbReference type="ARBA" id="ARBA00022840"/>
    </source>
</evidence>
<dbReference type="EMBL" id="FONZ01000002">
    <property type="protein sequence ID" value="SFF00569.1"/>
    <property type="molecule type" value="Genomic_DNA"/>
</dbReference>
<name>A0A1I2F6G6_9MICO</name>
<accession>A0A1I2F6G6</accession>
<dbReference type="NCBIfam" id="NF002879">
    <property type="entry name" value="PRK03333.1"/>
    <property type="match status" value="1"/>
</dbReference>
<evidence type="ECO:0000313" key="6">
    <source>
        <dbReference type="Proteomes" id="UP000198520"/>
    </source>
</evidence>
<dbReference type="HAMAP" id="MF_00376">
    <property type="entry name" value="Dephospho_CoA_kinase"/>
    <property type="match status" value="1"/>
</dbReference>
<dbReference type="GO" id="GO:0005737">
    <property type="term" value="C:cytoplasm"/>
    <property type="evidence" value="ECO:0007669"/>
    <property type="project" value="UniProtKB-SubCell"/>
</dbReference>
<protein>
    <recommendedName>
        <fullName evidence="3 4">Dephospho-CoA kinase</fullName>
        <ecNumber evidence="3 4">2.7.1.24</ecNumber>
    </recommendedName>
    <alternativeName>
        <fullName evidence="3">Dephosphocoenzyme A kinase</fullName>
    </alternativeName>
</protein>
<organism evidence="5 6">
    <name type="scientific">Flavimobilis marinus</name>
    <dbReference type="NCBI Taxonomy" id="285351"/>
    <lineage>
        <taxon>Bacteria</taxon>
        <taxon>Bacillati</taxon>
        <taxon>Actinomycetota</taxon>
        <taxon>Actinomycetes</taxon>
        <taxon>Micrococcales</taxon>
        <taxon>Jonesiaceae</taxon>
        <taxon>Flavimobilis</taxon>
    </lineage>
</organism>
<evidence type="ECO:0000256" key="1">
    <source>
        <dbReference type="ARBA" id="ARBA00022741"/>
    </source>
</evidence>
<dbReference type="PROSITE" id="PS51219">
    <property type="entry name" value="DPCK"/>
    <property type="match status" value="1"/>
</dbReference>
<gene>
    <name evidence="3" type="primary">coaE</name>
    <name evidence="5" type="ORF">SAMN04488035_1137</name>
</gene>
<keyword evidence="2 3" id="KW-0067">ATP-binding</keyword>